<evidence type="ECO:0000256" key="2">
    <source>
        <dbReference type="ARBA" id="ARBA00023002"/>
    </source>
</evidence>
<dbReference type="PRINTS" id="PR00081">
    <property type="entry name" value="GDHRDH"/>
</dbReference>
<dbReference type="Gene3D" id="3.40.50.720">
    <property type="entry name" value="NAD(P)-binding Rossmann-like Domain"/>
    <property type="match status" value="1"/>
</dbReference>
<dbReference type="EMBL" id="BPQQ01000055">
    <property type="protein sequence ID" value="GJE02400.1"/>
    <property type="molecule type" value="Genomic_DNA"/>
</dbReference>
<evidence type="ECO:0000313" key="5">
    <source>
        <dbReference type="Proteomes" id="UP001055153"/>
    </source>
</evidence>
<dbReference type="InterPro" id="IPR002347">
    <property type="entry name" value="SDR_fam"/>
</dbReference>
<dbReference type="PROSITE" id="PS00061">
    <property type="entry name" value="ADH_SHORT"/>
    <property type="match status" value="1"/>
</dbReference>
<evidence type="ECO:0000259" key="3">
    <source>
        <dbReference type="SMART" id="SM00822"/>
    </source>
</evidence>
<keyword evidence="2" id="KW-0560">Oxidoreductase</keyword>
<dbReference type="InterPro" id="IPR020904">
    <property type="entry name" value="Sc_DH/Rdtase_CS"/>
</dbReference>
<gene>
    <name evidence="4" type="primary">ydfG</name>
    <name evidence="4" type="ORF">GMJLKIPL_4348</name>
</gene>
<protein>
    <submittedName>
        <fullName evidence="4">NADP-dependent 3-hydroxy acid dehydrogenase YdfG</fullName>
    </submittedName>
</protein>
<comment type="caution">
    <text evidence="4">The sequence shown here is derived from an EMBL/GenBank/DDBJ whole genome shotgun (WGS) entry which is preliminary data.</text>
</comment>
<dbReference type="RefSeq" id="WP_238238556.1">
    <property type="nucleotide sequence ID" value="NZ_BPQQ01000055.1"/>
</dbReference>
<dbReference type="Pfam" id="PF00106">
    <property type="entry name" value="adh_short"/>
    <property type="match status" value="1"/>
</dbReference>
<dbReference type="SMART" id="SM00822">
    <property type="entry name" value="PKS_KR"/>
    <property type="match status" value="1"/>
</dbReference>
<evidence type="ECO:0000256" key="1">
    <source>
        <dbReference type="ARBA" id="ARBA00006484"/>
    </source>
</evidence>
<dbReference type="SUPFAM" id="SSF51735">
    <property type="entry name" value="NAD(P)-binding Rossmann-fold domains"/>
    <property type="match status" value="1"/>
</dbReference>
<dbReference type="Proteomes" id="UP001055153">
    <property type="component" value="Unassembled WGS sequence"/>
</dbReference>
<dbReference type="InterPro" id="IPR057326">
    <property type="entry name" value="KR_dom"/>
</dbReference>
<sequence length="256" mass="27427">MIPMLDPTNLTVFVTGATAGFGAAVCRRFAEAGARVIGTGRRRERLDALKSELGERCHVAELDVTDRDAVTALVASLPAGFAAPNVCIANAGLALGLEPAQQAQMSNWEQMIATNVNGLLYTVNALLPGMVARDEGHVVLLGSVAGDYPYPGGNVYGATKAFVKQFALNLRADLIGKQVRVTNIEPGLAETEFSLVRFQGDAAQAAKPYEGLTPMSAEDIAETIFWSCVLPRHLNVNRLQIMPTMQAFGNFAVHRR</sequence>
<reference evidence="4" key="2">
    <citation type="submission" date="2021-08" db="EMBL/GenBank/DDBJ databases">
        <authorList>
            <person name="Tani A."/>
            <person name="Ola A."/>
            <person name="Ogura Y."/>
            <person name="Katsura K."/>
            <person name="Hayashi T."/>
        </authorList>
    </citation>
    <scope>NUCLEOTIDE SEQUENCE</scope>
    <source>
        <strain evidence="4">DSM 17168</strain>
    </source>
</reference>
<keyword evidence="5" id="KW-1185">Reference proteome</keyword>
<comment type="similarity">
    <text evidence="1">Belongs to the short-chain dehydrogenases/reductases (SDR) family.</text>
</comment>
<evidence type="ECO:0000313" key="4">
    <source>
        <dbReference type="EMBL" id="GJE02400.1"/>
    </source>
</evidence>
<reference evidence="4" key="1">
    <citation type="journal article" date="2021" name="Front. Microbiol.">
        <title>Comprehensive Comparative Genomics and Phenotyping of Methylobacterium Species.</title>
        <authorList>
            <person name="Alessa O."/>
            <person name="Ogura Y."/>
            <person name="Fujitani Y."/>
            <person name="Takami H."/>
            <person name="Hayashi T."/>
            <person name="Sahin N."/>
            <person name="Tani A."/>
        </authorList>
    </citation>
    <scope>NUCLEOTIDE SEQUENCE</scope>
    <source>
        <strain evidence="4">DSM 17168</strain>
    </source>
</reference>
<name>A0ABQ4SGQ2_9HYPH</name>
<dbReference type="PANTHER" id="PTHR42901">
    <property type="entry name" value="ALCOHOL DEHYDROGENASE"/>
    <property type="match status" value="1"/>
</dbReference>
<dbReference type="InterPro" id="IPR036291">
    <property type="entry name" value="NAD(P)-bd_dom_sf"/>
</dbReference>
<feature type="domain" description="Ketoreductase" evidence="3">
    <location>
        <begin position="10"/>
        <end position="187"/>
    </location>
</feature>
<proteinExistence type="inferred from homology"/>
<organism evidence="4 5">
    <name type="scientific">Methylobacterium isbiliense</name>
    <dbReference type="NCBI Taxonomy" id="315478"/>
    <lineage>
        <taxon>Bacteria</taxon>
        <taxon>Pseudomonadati</taxon>
        <taxon>Pseudomonadota</taxon>
        <taxon>Alphaproteobacteria</taxon>
        <taxon>Hyphomicrobiales</taxon>
        <taxon>Methylobacteriaceae</taxon>
        <taxon>Methylobacterium</taxon>
    </lineage>
</organism>
<dbReference type="PANTHER" id="PTHR42901:SF1">
    <property type="entry name" value="ALCOHOL DEHYDROGENASE"/>
    <property type="match status" value="1"/>
</dbReference>
<accession>A0ABQ4SGQ2</accession>